<evidence type="ECO:0000259" key="1">
    <source>
        <dbReference type="SMART" id="SM01043"/>
    </source>
</evidence>
<dbReference type="SUPFAM" id="SSF52540">
    <property type="entry name" value="P-loop containing nucleoside triphosphate hydrolases"/>
    <property type="match status" value="1"/>
</dbReference>
<dbReference type="SUPFAM" id="SSF48452">
    <property type="entry name" value="TPR-like"/>
    <property type="match status" value="2"/>
</dbReference>
<sequence>MHTVVARLRRQFGAELIAREHAGYLVPDAVRTDVDEVLLHRSQAKACAAQNDWSGRREADRAALGQWTGPVALEGVRDDLVLVERARLGDLRRALLDDLAASLLDDPGGDPDEAHDLALELMAGDPLDEGAAALGMRSAQRLGRQAEALSIYTRIRRDLREELGIDPGRALTELHGRVLAQAPDQVPAHEPLGGPAVPRDVVLHPARILPAPRTPTVGRRADLESALGALSAGHRLITVTGPAGVGKSRLLAEIGAALRLSEPDIYHVVLEPHAELSAGALALVVGSMSGLPMDGKDPVRQLAESLEHEQAVILVDEAEWALSGAAEIARALLDRCPGIRLVITSRTPIGILGERLVVLDSLTVPAPGASREEVCSAAAVQLLASRLADRGTERAADLVACPEQDLQTLAEVARRLDGLPLALELAAGRSPDGDLDRLLDLVAAPLDLVADEVDRERRHQSLREAIGWSIDRLSPGERRALARLSVFVGTFTRGAALAVIASPEADVQLRALVRGNLVHAAHTARGQGLGLLTTVRDAAREVLGDLGEHGSAQRRHREWYAARWRGAHLSDTLIEDVGLTQEDHLAALDGALSAGDTGSAVDLGLALFRRWQFTEAVATASPWMDQLSRMPGLTDAQSARLAVARTAISHVRQWEDTDVPGMMQSLRADPDWSIMLCITESIAAYTAGEHTRAVAMAELALDASRTEAPHHLPESLAVMAVMDGVAGNHEAATAHVEEARARIGPHPSAVHLVTVVPKLALAMLDAGRPDVALDLLTRAADGAQSRFGIQPTTTTVVNLGWAALGAGRPEEAFGWFTRGLHREGAWSPVFAEAAAGVGCAGVATRWEHGPAVLLAADRLLATSAIQLSGSLAEHVESARGDVPWPPDTPLSSLPVDVVAHRVLQLAAGHAAALSSEPENASV</sequence>
<comment type="caution">
    <text evidence="2">The sequence shown here is derived from an EMBL/GenBank/DDBJ whole genome shotgun (WGS) entry which is preliminary data.</text>
</comment>
<protein>
    <recommendedName>
        <fullName evidence="1">Bacterial transcriptional activator domain-containing protein</fullName>
    </recommendedName>
</protein>
<dbReference type="InterPro" id="IPR005158">
    <property type="entry name" value="BTAD"/>
</dbReference>
<evidence type="ECO:0000313" key="2">
    <source>
        <dbReference type="EMBL" id="GAA4391543.1"/>
    </source>
</evidence>
<dbReference type="EMBL" id="BAABFX010000019">
    <property type="protein sequence ID" value="GAA4391543.1"/>
    <property type="molecule type" value="Genomic_DNA"/>
</dbReference>
<organism evidence="2 3">
    <name type="scientific">Ornithinibacter aureus</name>
    <dbReference type="NCBI Taxonomy" id="622664"/>
    <lineage>
        <taxon>Bacteria</taxon>
        <taxon>Bacillati</taxon>
        <taxon>Actinomycetota</taxon>
        <taxon>Actinomycetes</taxon>
        <taxon>Micrococcales</taxon>
        <taxon>Intrasporangiaceae</taxon>
        <taxon>Ornithinibacter</taxon>
    </lineage>
</organism>
<reference evidence="3" key="1">
    <citation type="journal article" date="2019" name="Int. J. Syst. Evol. Microbiol.">
        <title>The Global Catalogue of Microorganisms (GCM) 10K type strain sequencing project: providing services to taxonomists for standard genome sequencing and annotation.</title>
        <authorList>
            <consortium name="The Broad Institute Genomics Platform"/>
            <consortium name="The Broad Institute Genome Sequencing Center for Infectious Disease"/>
            <person name="Wu L."/>
            <person name="Ma J."/>
        </authorList>
    </citation>
    <scope>NUCLEOTIDE SEQUENCE [LARGE SCALE GENOMIC DNA]</scope>
    <source>
        <strain evidence="3">JCM 17738</strain>
    </source>
</reference>
<keyword evidence="3" id="KW-1185">Reference proteome</keyword>
<dbReference type="InterPro" id="IPR027417">
    <property type="entry name" value="P-loop_NTPase"/>
</dbReference>
<feature type="domain" description="Bacterial transcriptional activator" evidence="1">
    <location>
        <begin position="32"/>
        <end position="179"/>
    </location>
</feature>
<dbReference type="Gene3D" id="3.40.50.300">
    <property type="entry name" value="P-loop containing nucleotide triphosphate hydrolases"/>
    <property type="match status" value="1"/>
</dbReference>
<dbReference type="Proteomes" id="UP001500390">
    <property type="component" value="Unassembled WGS sequence"/>
</dbReference>
<dbReference type="InterPro" id="IPR049945">
    <property type="entry name" value="AAA_22"/>
</dbReference>
<gene>
    <name evidence="2" type="ORF">GCM10023153_09630</name>
</gene>
<evidence type="ECO:0000313" key="3">
    <source>
        <dbReference type="Proteomes" id="UP001500390"/>
    </source>
</evidence>
<dbReference type="Pfam" id="PF03704">
    <property type="entry name" value="BTAD"/>
    <property type="match status" value="1"/>
</dbReference>
<name>A0ABP8JIZ6_9MICO</name>
<proteinExistence type="predicted"/>
<dbReference type="InterPro" id="IPR011990">
    <property type="entry name" value="TPR-like_helical_dom_sf"/>
</dbReference>
<dbReference type="PANTHER" id="PTHR47691">
    <property type="entry name" value="REGULATOR-RELATED"/>
    <property type="match status" value="1"/>
</dbReference>
<accession>A0ABP8JIZ6</accession>
<dbReference type="PANTHER" id="PTHR47691:SF3">
    <property type="entry name" value="HTH-TYPE TRANSCRIPTIONAL REGULATOR RV0890C-RELATED"/>
    <property type="match status" value="1"/>
</dbReference>
<dbReference type="SMART" id="SM01043">
    <property type="entry name" value="BTAD"/>
    <property type="match status" value="1"/>
</dbReference>
<dbReference type="Pfam" id="PF13401">
    <property type="entry name" value="AAA_22"/>
    <property type="match status" value="1"/>
</dbReference>
<dbReference type="Gene3D" id="1.25.40.10">
    <property type="entry name" value="Tetratricopeptide repeat domain"/>
    <property type="match status" value="2"/>
</dbReference>